<keyword evidence="3" id="KW-0808">Transferase</keyword>
<feature type="transmembrane region" description="Helical" evidence="1">
    <location>
        <begin position="123"/>
        <end position="145"/>
    </location>
</feature>
<dbReference type="InterPro" id="IPR036890">
    <property type="entry name" value="HATPase_C_sf"/>
</dbReference>
<feature type="domain" description="Signal transduction histidine kinase internal region" evidence="2">
    <location>
        <begin position="165"/>
        <end position="241"/>
    </location>
</feature>
<accession>A0ABW2DP78</accession>
<dbReference type="PANTHER" id="PTHR34220">
    <property type="entry name" value="SENSOR HISTIDINE KINASE YPDA"/>
    <property type="match status" value="1"/>
</dbReference>
<dbReference type="Pfam" id="PF06580">
    <property type="entry name" value="His_kinase"/>
    <property type="match status" value="1"/>
</dbReference>
<dbReference type="GO" id="GO:0004673">
    <property type="term" value="F:protein histidine kinase activity"/>
    <property type="evidence" value="ECO:0007669"/>
    <property type="project" value="UniProtKB-EC"/>
</dbReference>
<keyword evidence="1" id="KW-0812">Transmembrane</keyword>
<sequence>MKKHLPLLLHILLWLGLLGLSLWIHFGMRESNFIPVRWLAMDVTQTVLFHIGLFYLNWFVLVPKILAKDRVLWYAFVVIATLAVYAATRAPIEIWLKEAMAMEVPKMAEQLKRYPRIISFQHIMLQVALTGVMNIFLSSALKVTGDFLRNERRRKELELQHTTTELELLKSQVNPHFLFNTLNNIYSLAYQNSASTPDAIMKLSLLLRYQLYETNTAQVPLEKELEHLQHLLDLHRLRLPNPELLTLEVYGNVSQVQLPPMLLMPLVENMFKHGLTTAPMQLRLAIEQNQLTFTTDNTIKPNAKKNAYGGIGLQNLRRRLELLYPNGFSLKTEANGAQFETTLVLTKLS</sequence>
<dbReference type="RefSeq" id="WP_066621278.1">
    <property type="nucleotide sequence ID" value="NZ_JBHSYQ010000016.1"/>
</dbReference>
<proteinExistence type="predicted"/>
<gene>
    <name evidence="3" type="ORF">ACFQHR_17980</name>
</gene>
<evidence type="ECO:0000259" key="2">
    <source>
        <dbReference type="Pfam" id="PF06580"/>
    </source>
</evidence>
<evidence type="ECO:0000256" key="1">
    <source>
        <dbReference type="SAM" id="Phobius"/>
    </source>
</evidence>
<comment type="caution">
    <text evidence="3">The sequence shown here is derived from an EMBL/GenBank/DDBJ whole genome shotgun (WGS) entry which is preliminary data.</text>
</comment>
<feature type="transmembrane region" description="Helical" evidence="1">
    <location>
        <begin position="38"/>
        <end position="59"/>
    </location>
</feature>
<dbReference type="EC" id="2.7.13.3" evidence="3"/>
<feature type="transmembrane region" description="Helical" evidence="1">
    <location>
        <begin position="7"/>
        <end position="26"/>
    </location>
</feature>
<feature type="transmembrane region" description="Helical" evidence="1">
    <location>
        <begin position="71"/>
        <end position="92"/>
    </location>
</feature>
<dbReference type="Proteomes" id="UP001596405">
    <property type="component" value="Unassembled WGS sequence"/>
</dbReference>
<keyword evidence="1" id="KW-0472">Membrane</keyword>
<organism evidence="3 4">
    <name type="scientific">Rufibacter roseus</name>
    <dbReference type="NCBI Taxonomy" id="1567108"/>
    <lineage>
        <taxon>Bacteria</taxon>
        <taxon>Pseudomonadati</taxon>
        <taxon>Bacteroidota</taxon>
        <taxon>Cytophagia</taxon>
        <taxon>Cytophagales</taxon>
        <taxon>Hymenobacteraceae</taxon>
        <taxon>Rufibacter</taxon>
    </lineage>
</organism>
<name>A0ABW2DP78_9BACT</name>
<reference evidence="4" key="1">
    <citation type="journal article" date="2019" name="Int. J. Syst. Evol. Microbiol.">
        <title>The Global Catalogue of Microorganisms (GCM) 10K type strain sequencing project: providing services to taxonomists for standard genome sequencing and annotation.</title>
        <authorList>
            <consortium name="The Broad Institute Genomics Platform"/>
            <consortium name="The Broad Institute Genome Sequencing Center for Infectious Disease"/>
            <person name="Wu L."/>
            <person name="Ma J."/>
        </authorList>
    </citation>
    <scope>NUCLEOTIDE SEQUENCE [LARGE SCALE GENOMIC DNA]</scope>
    <source>
        <strain evidence="4">CGMCC 4.7393</strain>
    </source>
</reference>
<dbReference type="EMBL" id="JBHSYQ010000016">
    <property type="protein sequence ID" value="MFC6999530.1"/>
    <property type="molecule type" value="Genomic_DNA"/>
</dbReference>
<evidence type="ECO:0000313" key="3">
    <source>
        <dbReference type="EMBL" id="MFC6999530.1"/>
    </source>
</evidence>
<protein>
    <submittedName>
        <fullName evidence="3">Sensor histidine kinase</fullName>
        <ecNumber evidence="3">2.7.13.3</ecNumber>
    </submittedName>
</protein>
<dbReference type="InterPro" id="IPR010559">
    <property type="entry name" value="Sig_transdc_His_kin_internal"/>
</dbReference>
<keyword evidence="3" id="KW-0418">Kinase</keyword>
<dbReference type="PANTHER" id="PTHR34220:SF7">
    <property type="entry name" value="SENSOR HISTIDINE KINASE YPDA"/>
    <property type="match status" value="1"/>
</dbReference>
<dbReference type="Gene3D" id="3.30.565.10">
    <property type="entry name" value="Histidine kinase-like ATPase, C-terminal domain"/>
    <property type="match status" value="1"/>
</dbReference>
<keyword evidence="1" id="KW-1133">Transmembrane helix</keyword>
<dbReference type="InterPro" id="IPR050640">
    <property type="entry name" value="Bact_2-comp_sensor_kinase"/>
</dbReference>
<evidence type="ECO:0000313" key="4">
    <source>
        <dbReference type="Proteomes" id="UP001596405"/>
    </source>
</evidence>
<keyword evidence="4" id="KW-1185">Reference proteome</keyword>